<evidence type="ECO:0000256" key="9">
    <source>
        <dbReference type="ARBA" id="ARBA00048793"/>
    </source>
</evidence>
<evidence type="ECO:0000256" key="4">
    <source>
        <dbReference type="ARBA" id="ARBA00019465"/>
    </source>
</evidence>
<evidence type="ECO:0000256" key="10">
    <source>
        <dbReference type="RuleBase" id="RU362068"/>
    </source>
</evidence>
<dbReference type="Gene3D" id="3.40.50.720">
    <property type="entry name" value="NAD(P)-binding Rossmann-like Domain"/>
    <property type="match status" value="1"/>
</dbReference>
<dbReference type="GO" id="GO:0008677">
    <property type="term" value="F:2-dehydropantoate 2-reductase activity"/>
    <property type="evidence" value="ECO:0007669"/>
    <property type="project" value="UniProtKB-EC"/>
</dbReference>
<evidence type="ECO:0000259" key="11">
    <source>
        <dbReference type="Pfam" id="PF02558"/>
    </source>
</evidence>
<reference evidence="13 14" key="1">
    <citation type="journal article" date="2017" name="Antonie Van Leeuwenhoek">
        <title>Rhizobium rhizosphaerae sp. nov., a novel species isolated from rice rhizosphere.</title>
        <authorList>
            <person name="Zhao J.J."/>
            <person name="Zhang J."/>
            <person name="Zhang R.J."/>
            <person name="Zhang C.W."/>
            <person name="Yin H.Q."/>
            <person name="Zhang X.X."/>
        </authorList>
    </citation>
    <scope>NUCLEOTIDE SEQUENCE [LARGE SCALE GENOMIC DNA]</scope>
    <source>
        <strain evidence="13 14">E3</strain>
    </source>
</reference>
<proteinExistence type="inferred from homology"/>
<keyword evidence="7 10" id="KW-0560">Oxidoreductase</keyword>
<evidence type="ECO:0000256" key="3">
    <source>
        <dbReference type="ARBA" id="ARBA00013014"/>
    </source>
</evidence>
<feature type="domain" description="Ketopantoate reductase N-terminal" evidence="11">
    <location>
        <begin position="5"/>
        <end position="151"/>
    </location>
</feature>
<name>K6YC21_9ALTE</name>
<dbReference type="SUPFAM" id="SSF51735">
    <property type="entry name" value="NAD(P)-binding Rossmann-fold domains"/>
    <property type="match status" value="1"/>
</dbReference>
<dbReference type="InterPro" id="IPR036291">
    <property type="entry name" value="NAD(P)-bd_dom_sf"/>
</dbReference>
<sequence length="341" mass="38105">MLNHLVFGAGLIGCYLGANLQYNKQRVTLICREHIADKLSKGIVLTDYLQHRIAVEPIPSLTSVVDAMDSFDVIWLTVKCTAVETALAQLRLIVGSKTTLVCCQNGLGSEQLVKQAFPDNQVLRAMVPFNVVELADGHFHRGSQGTFAIEDNPANFNFVTDLVSHIESPVLEASICNDMDSLLWAKLQLNLGNSINALADIPVKAMLQQRKYRQVIAQMMRELLLVTDAKSIELPKVTSISAHYLPVILNLPDWLFKIVANRMLAIDENVRTSMWWDISQAKPTEIDYLNGAIVEQAKLLGISTPVNQKVIELIYQLSNNKLQNKRKITGKQLYNLVMPKI</sequence>
<protein>
    <recommendedName>
        <fullName evidence="4 10">2-dehydropantoate 2-reductase</fullName>
        <ecNumber evidence="3 10">1.1.1.169</ecNumber>
    </recommendedName>
    <alternativeName>
        <fullName evidence="8 10">Ketopantoate reductase</fullName>
    </alternativeName>
</protein>
<dbReference type="STRING" id="1127673.GLIP_1559"/>
<evidence type="ECO:0000256" key="7">
    <source>
        <dbReference type="ARBA" id="ARBA00023002"/>
    </source>
</evidence>
<dbReference type="Proteomes" id="UP000006334">
    <property type="component" value="Unassembled WGS sequence"/>
</dbReference>
<evidence type="ECO:0000256" key="1">
    <source>
        <dbReference type="ARBA" id="ARBA00004994"/>
    </source>
</evidence>
<comment type="pathway">
    <text evidence="1 10">Cofactor biosynthesis; (R)-pantothenate biosynthesis; (R)-pantoate from 3-methyl-2-oxobutanoate: step 2/2.</text>
</comment>
<evidence type="ECO:0000313" key="14">
    <source>
        <dbReference type="Proteomes" id="UP000006334"/>
    </source>
</evidence>
<dbReference type="EC" id="1.1.1.169" evidence="3 10"/>
<dbReference type="SUPFAM" id="SSF48179">
    <property type="entry name" value="6-phosphogluconate dehydrogenase C-terminal domain-like"/>
    <property type="match status" value="1"/>
</dbReference>
<keyword evidence="6 10" id="KW-0521">NADP</keyword>
<dbReference type="InterPro" id="IPR013332">
    <property type="entry name" value="KPR_N"/>
</dbReference>
<dbReference type="GO" id="GO:0005737">
    <property type="term" value="C:cytoplasm"/>
    <property type="evidence" value="ECO:0007669"/>
    <property type="project" value="TreeGrafter"/>
</dbReference>
<dbReference type="InterPro" id="IPR051402">
    <property type="entry name" value="KPR-Related"/>
</dbReference>
<evidence type="ECO:0000256" key="8">
    <source>
        <dbReference type="ARBA" id="ARBA00032024"/>
    </source>
</evidence>
<evidence type="ECO:0000259" key="12">
    <source>
        <dbReference type="Pfam" id="PF08546"/>
    </source>
</evidence>
<dbReference type="NCBIfam" id="TIGR00745">
    <property type="entry name" value="apbA_panE"/>
    <property type="match status" value="1"/>
</dbReference>
<dbReference type="PANTHER" id="PTHR21708:SF26">
    <property type="entry name" value="2-DEHYDROPANTOATE 2-REDUCTASE"/>
    <property type="match status" value="1"/>
</dbReference>
<comment type="similarity">
    <text evidence="2 10">Belongs to the ketopantoate reductase family.</text>
</comment>
<dbReference type="InterPro" id="IPR013328">
    <property type="entry name" value="6PGD_dom2"/>
</dbReference>
<dbReference type="Pfam" id="PF02558">
    <property type="entry name" value="ApbA"/>
    <property type="match status" value="1"/>
</dbReference>
<dbReference type="PANTHER" id="PTHR21708">
    <property type="entry name" value="PROBABLE 2-DEHYDROPANTOATE 2-REDUCTASE"/>
    <property type="match status" value="1"/>
</dbReference>
<dbReference type="InterPro" id="IPR013752">
    <property type="entry name" value="KPA_reductase"/>
</dbReference>
<evidence type="ECO:0000256" key="2">
    <source>
        <dbReference type="ARBA" id="ARBA00007870"/>
    </source>
</evidence>
<gene>
    <name evidence="13" type="ORF">GLIP_1559</name>
</gene>
<feature type="domain" description="Ketopantoate reductase C-terminal" evidence="12">
    <location>
        <begin position="179"/>
        <end position="315"/>
    </location>
</feature>
<keyword evidence="14" id="KW-1185">Reference proteome</keyword>
<evidence type="ECO:0000313" key="13">
    <source>
        <dbReference type="EMBL" id="GAC14193.1"/>
    </source>
</evidence>
<dbReference type="UniPathway" id="UPA00028">
    <property type="reaction ID" value="UER00004"/>
</dbReference>
<dbReference type="OrthoDB" id="6530772at2"/>
<dbReference type="eggNOG" id="COG1893">
    <property type="taxonomic scope" value="Bacteria"/>
</dbReference>
<dbReference type="InterPro" id="IPR003710">
    <property type="entry name" value="ApbA"/>
</dbReference>
<evidence type="ECO:0000256" key="5">
    <source>
        <dbReference type="ARBA" id="ARBA00022655"/>
    </source>
</evidence>
<dbReference type="AlphaFoldDB" id="K6YC21"/>
<dbReference type="Gene3D" id="1.10.1040.10">
    <property type="entry name" value="N-(1-d-carboxylethyl)-l-norvaline Dehydrogenase, domain 2"/>
    <property type="match status" value="1"/>
</dbReference>
<dbReference type="EMBL" id="BAEN01000035">
    <property type="protein sequence ID" value="GAC14193.1"/>
    <property type="molecule type" value="Genomic_DNA"/>
</dbReference>
<comment type="function">
    <text evidence="10">Catalyzes the NADPH-dependent reduction of ketopantoate into pantoic acid.</text>
</comment>
<dbReference type="RefSeq" id="WP_008844009.1">
    <property type="nucleotide sequence ID" value="NZ_BAEN01000035.1"/>
</dbReference>
<dbReference type="GO" id="GO:0015940">
    <property type="term" value="P:pantothenate biosynthetic process"/>
    <property type="evidence" value="ECO:0007669"/>
    <property type="project" value="UniProtKB-UniPathway"/>
</dbReference>
<keyword evidence="5 10" id="KW-0566">Pantothenate biosynthesis</keyword>
<dbReference type="InterPro" id="IPR008927">
    <property type="entry name" value="6-PGluconate_DH-like_C_sf"/>
</dbReference>
<dbReference type="Pfam" id="PF08546">
    <property type="entry name" value="ApbA_C"/>
    <property type="match status" value="1"/>
</dbReference>
<organism evidence="13 14">
    <name type="scientific">Aliiglaciecola lipolytica E3</name>
    <dbReference type="NCBI Taxonomy" id="1127673"/>
    <lineage>
        <taxon>Bacteria</taxon>
        <taxon>Pseudomonadati</taxon>
        <taxon>Pseudomonadota</taxon>
        <taxon>Gammaproteobacteria</taxon>
        <taxon>Alteromonadales</taxon>
        <taxon>Alteromonadaceae</taxon>
        <taxon>Aliiglaciecola</taxon>
    </lineage>
</organism>
<comment type="caution">
    <text evidence="13">The sequence shown here is derived from an EMBL/GenBank/DDBJ whole genome shotgun (WGS) entry which is preliminary data.</text>
</comment>
<evidence type="ECO:0000256" key="6">
    <source>
        <dbReference type="ARBA" id="ARBA00022857"/>
    </source>
</evidence>
<comment type="catalytic activity">
    <reaction evidence="9 10">
        <text>(R)-pantoate + NADP(+) = 2-dehydropantoate + NADPH + H(+)</text>
        <dbReference type="Rhea" id="RHEA:16233"/>
        <dbReference type="ChEBI" id="CHEBI:11561"/>
        <dbReference type="ChEBI" id="CHEBI:15378"/>
        <dbReference type="ChEBI" id="CHEBI:15980"/>
        <dbReference type="ChEBI" id="CHEBI:57783"/>
        <dbReference type="ChEBI" id="CHEBI:58349"/>
        <dbReference type="EC" id="1.1.1.169"/>
    </reaction>
</comment>
<accession>K6YC21</accession>